<keyword evidence="3" id="KW-0963">Cytoplasm</keyword>
<comment type="catalytic activity">
    <reaction evidence="3">
        <text>cytidine(34) in elongator tRNA(Met) + acetate + ATP = N(4)-acetylcytidine(34) in elongator tRNA(Met) + AMP + diphosphate</text>
        <dbReference type="Rhea" id="RHEA:58144"/>
        <dbReference type="Rhea" id="RHEA-COMP:10693"/>
        <dbReference type="Rhea" id="RHEA-COMP:10694"/>
        <dbReference type="ChEBI" id="CHEBI:30089"/>
        <dbReference type="ChEBI" id="CHEBI:30616"/>
        <dbReference type="ChEBI" id="CHEBI:33019"/>
        <dbReference type="ChEBI" id="CHEBI:74900"/>
        <dbReference type="ChEBI" id="CHEBI:82748"/>
        <dbReference type="ChEBI" id="CHEBI:456215"/>
    </reaction>
</comment>
<keyword evidence="5" id="KW-0808">Transferase</keyword>
<feature type="binding site" evidence="3">
    <location>
        <position position="190"/>
    </location>
    <ligand>
        <name>ATP</name>
        <dbReference type="ChEBI" id="CHEBI:30616"/>
    </ligand>
</feature>
<feature type="binding site" evidence="3">
    <location>
        <begin position="7"/>
        <end position="20"/>
    </location>
    <ligand>
        <name>ATP</name>
        <dbReference type="ChEBI" id="CHEBI:30616"/>
    </ligand>
</feature>
<evidence type="ECO:0000256" key="3">
    <source>
        <dbReference type="HAMAP-Rule" id="MF_01539"/>
    </source>
</evidence>
<dbReference type="InterPro" id="IPR014729">
    <property type="entry name" value="Rossmann-like_a/b/a_fold"/>
</dbReference>
<evidence type="ECO:0000256" key="2">
    <source>
        <dbReference type="ARBA" id="ARBA00022694"/>
    </source>
</evidence>
<feature type="compositionally biased region" description="Basic and acidic residues" evidence="4">
    <location>
        <begin position="393"/>
        <end position="408"/>
    </location>
</feature>
<dbReference type="AlphaFoldDB" id="A0A4Z0GV41"/>
<feature type="binding site" evidence="3">
    <location>
        <position position="101"/>
    </location>
    <ligand>
        <name>ATP</name>
        <dbReference type="ChEBI" id="CHEBI:30616"/>
    </ligand>
</feature>
<comment type="caution">
    <text evidence="5">The sequence shown here is derived from an EMBL/GenBank/DDBJ whole genome shotgun (WGS) entry which is preliminary data.</text>
</comment>
<keyword evidence="6" id="KW-1185">Reference proteome</keyword>
<keyword evidence="3" id="KW-0067">ATP-binding</keyword>
<dbReference type="EC" id="6.3.4.-" evidence="3"/>
<dbReference type="InterPro" id="IPR008513">
    <property type="entry name" value="tRNA(Met)_cyd_acetate_ligase"/>
</dbReference>
<protein>
    <recommendedName>
        <fullName evidence="3">tRNA(Met) cytidine acetate ligase</fullName>
        <ecNumber evidence="3">6.3.4.-</ecNumber>
    </recommendedName>
</protein>
<dbReference type="PANTHER" id="PTHR37825">
    <property type="entry name" value="TRNA(MET) CYTIDINE ACETATE LIGASE"/>
    <property type="match status" value="1"/>
</dbReference>
<comment type="subcellular location">
    <subcellularLocation>
        <location evidence="3">Cytoplasm</location>
    </subcellularLocation>
</comment>
<keyword evidence="3" id="KW-0694">RNA-binding</keyword>
<comment type="function">
    <text evidence="3">Catalyzes the formation of N(4)-acetylcytidine (ac(4)C) at the wobble position of elongator tRNA(Met), using acetate and ATP as substrates. First activates an acetate ion to form acetyladenylate (Ac-AMP) and then transfers the acetyl group to tRNA to form ac(4)C34.</text>
</comment>
<dbReference type="GO" id="GO:0005737">
    <property type="term" value="C:cytoplasm"/>
    <property type="evidence" value="ECO:0007669"/>
    <property type="project" value="UniProtKB-SubCell"/>
</dbReference>
<dbReference type="OrthoDB" id="9769796at2"/>
<evidence type="ECO:0000313" key="6">
    <source>
        <dbReference type="Proteomes" id="UP000298347"/>
    </source>
</evidence>
<dbReference type="GO" id="GO:0000049">
    <property type="term" value="F:tRNA binding"/>
    <property type="evidence" value="ECO:0007669"/>
    <property type="project" value="UniProtKB-KW"/>
</dbReference>
<dbReference type="EMBL" id="SRJD01000001">
    <property type="protein sequence ID" value="TGB00192.1"/>
    <property type="molecule type" value="Genomic_DNA"/>
</dbReference>
<dbReference type="Gene3D" id="3.40.50.620">
    <property type="entry name" value="HUPs"/>
    <property type="match status" value="1"/>
</dbReference>
<dbReference type="SUPFAM" id="SSF52374">
    <property type="entry name" value="Nucleotidylyl transferase"/>
    <property type="match status" value="1"/>
</dbReference>
<comment type="similarity">
    <text evidence="3">Belongs to the TmcAL family.</text>
</comment>
<organism evidence="5 6">
    <name type="scientific">Sporolactobacillus shoreae</name>
    <dbReference type="NCBI Taxonomy" id="1465501"/>
    <lineage>
        <taxon>Bacteria</taxon>
        <taxon>Bacillati</taxon>
        <taxon>Bacillota</taxon>
        <taxon>Bacilli</taxon>
        <taxon>Bacillales</taxon>
        <taxon>Sporolactobacillaceae</taxon>
        <taxon>Sporolactobacillus</taxon>
    </lineage>
</organism>
<dbReference type="Proteomes" id="UP000298347">
    <property type="component" value="Unassembled WGS sequence"/>
</dbReference>
<reference evidence="5 6" key="1">
    <citation type="journal article" date="2015" name="Int. J. Syst. Evol. Microbiol.">
        <title>Sporolactobacillus shoreae sp. nov. and Sporolactobacillus spathodeae sp. nov., two spore-forming lactic acid bacteria isolated from tree barks in Thailand.</title>
        <authorList>
            <person name="Thamacharoensuk T."/>
            <person name="Kitahara M."/>
            <person name="Ohkuma M."/>
            <person name="Thongchul N."/>
            <person name="Tanasupawat S."/>
        </authorList>
    </citation>
    <scope>NUCLEOTIDE SEQUENCE [LARGE SCALE GENOMIC DNA]</scope>
    <source>
        <strain evidence="5 6">BK92</strain>
    </source>
</reference>
<gene>
    <name evidence="3" type="primary">tmcAL</name>
    <name evidence="5" type="ORF">E4665_00500</name>
</gene>
<keyword evidence="3" id="KW-0820">tRNA-binding</keyword>
<comment type="caution">
    <text evidence="3">Lacks conserved residue(s) required for the propagation of feature annotation.</text>
</comment>
<dbReference type="GO" id="GO:0005524">
    <property type="term" value="F:ATP binding"/>
    <property type="evidence" value="ECO:0007669"/>
    <property type="project" value="UniProtKB-KW"/>
</dbReference>
<proteinExistence type="inferred from homology"/>
<dbReference type="HAMAP" id="MF_01539">
    <property type="entry name" value="TmcAL"/>
    <property type="match status" value="1"/>
</dbReference>
<evidence type="ECO:0000313" key="5">
    <source>
        <dbReference type="EMBL" id="TGB00192.1"/>
    </source>
</evidence>
<dbReference type="RefSeq" id="WP_135346838.1">
    <property type="nucleotide sequence ID" value="NZ_SRJD01000001.1"/>
</dbReference>
<keyword evidence="3" id="KW-0547">Nucleotide-binding</keyword>
<dbReference type="PANTHER" id="PTHR37825:SF1">
    <property type="entry name" value="TRNA(MET) CYTIDINE ACETATE LIGASE"/>
    <property type="match status" value="1"/>
</dbReference>
<keyword evidence="2 3" id="KW-0819">tRNA processing</keyword>
<feature type="region of interest" description="Disordered" evidence="4">
    <location>
        <begin position="390"/>
        <end position="416"/>
    </location>
</feature>
<dbReference type="GO" id="GO:0016879">
    <property type="term" value="F:ligase activity, forming carbon-nitrogen bonds"/>
    <property type="evidence" value="ECO:0007669"/>
    <property type="project" value="UniProtKB-UniRule"/>
</dbReference>
<sequence>MLVAGVITEYNPLHNGHLYQLDQIRRTLSPDILIAVMSGDFMQRGEPSIVSKWDRTQMALCAGVDLVLELPYIFAVGRADIFARGAVSVLNQIGATHLVFGSEAGRMEPFMETIQLIEQNRDSYRTELMNALKQGISYPNAHAAAYRRLAERSPSTSLVDLTQPNNSLGYQYISAIRHCGSRMVPVTIRRKEAGHSDPDFSEGGRIASATSIRTHLLNEKSWDTTADKIPPFTYSILKSNSAQNTLVDWETFFPFLKYRLISSTSEQLAEIYEAEEGIENRLLSCIGGSDHFRDFISAVKTKRYTWSRLQRLCVHILTHTRKIEAKDQAASGEAAYLRLLGMNLKGQHYLNMKRKELQIPLISKIRQHRLPVLDLDLKVAGVYDFLSGRSPSHRTESSHPPVRYDENKGLFLNAEP</sequence>
<dbReference type="Pfam" id="PF05636">
    <property type="entry name" value="HIGH_NTase1"/>
    <property type="match status" value="1"/>
</dbReference>
<keyword evidence="1 3" id="KW-0436">Ligase</keyword>
<evidence type="ECO:0000256" key="1">
    <source>
        <dbReference type="ARBA" id="ARBA00022598"/>
    </source>
</evidence>
<dbReference type="GO" id="GO:0016740">
    <property type="term" value="F:transferase activity"/>
    <property type="evidence" value="ECO:0007669"/>
    <property type="project" value="UniProtKB-KW"/>
</dbReference>
<accession>A0A4Z0GV41</accession>
<dbReference type="GO" id="GO:0006400">
    <property type="term" value="P:tRNA modification"/>
    <property type="evidence" value="ECO:0007669"/>
    <property type="project" value="UniProtKB-UniRule"/>
</dbReference>
<dbReference type="NCBIfam" id="NF010191">
    <property type="entry name" value="PRK13670.1"/>
    <property type="match status" value="1"/>
</dbReference>
<evidence type="ECO:0000256" key="4">
    <source>
        <dbReference type="SAM" id="MobiDB-lite"/>
    </source>
</evidence>
<name>A0A4Z0GV41_9BACL</name>
<feature type="binding site" evidence="3">
    <location>
        <position position="165"/>
    </location>
    <ligand>
        <name>ATP</name>
        <dbReference type="ChEBI" id="CHEBI:30616"/>
    </ligand>
</feature>